<feature type="compositionally biased region" description="Polar residues" evidence="1">
    <location>
        <begin position="165"/>
        <end position="190"/>
    </location>
</feature>
<keyword evidence="2" id="KW-1185">Reference proteome</keyword>
<proteinExistence type="predicted"/>
<evidence type="ECO:0000313" key="3">
    <source>
        <dbReference type="RefSeq" id="XP_056867236.1"/>
    </source>
</evidence>
<feature type="compositionally biased region" description="Basic residues" evidence="1">
    <location>
        <begin position="134"/>
        <end position="145"/>
    </location>
</feature>
<feature type="compositionally biased region" description="Basic and acidic residues" evidence="1">
    <location>
        <begin position="121"/>
        <end position="132"/>
    </location>
</feature>
<dbReference type="OrthoDB" id="1923695at2759"/>
<evidence type="ECO:0000256" key="1">
    <source>
        <dbReference type="SAM" id="MobiDB-lite"/>
    </source>
</evidence>
<sequence>MFAARVLRASIKPLLQGRHSSSLIRNRGRVFTGEVVSISRRVVLDDDRFNSGDGLRFTGNRERTKLFNREVHSSSTQCYSSESDVGVKTHTTMDDLFSELGSVQKDMDHNVVIKLLTKKPETSQVEKPELSQKTKGKKKINKKKKQGSDSVSKFKLLTEKPEASWKSNGKSKAETHASSPATSVTDTFSKPTESLFPIPDHESKAQSIISPGSEAKNETVSNVSSTSDTLSNHPTSVLVIRISNLNSKTTDSEIHSRCLSIGSLEGLARVSEDSVDVSFRATNMNEANSILKKLNKATVDHSQWTAEIVPEAEEASIDQMGVKIGSSFEDMKNQLIMRQILVKDLETLVHTVVHLENHPMDREGN</sequence>
<gene>
    <name evidence="3" type="primary">LOC108859363</name>
</gene>
<dbReference type="AlphaFoldDB" id="A0A9W3DU29"/>
<organism evidence="2 3">
    <name type="scientific">Raphanus sativus</name>
    <name type="common">Radish</name>
    <name type="synonym">Raphanus raphanistrum var. sativus</name>
    <dbReference type="NCBI Taxonomy" id="3726"/>
    <lineage>
        <taxon>Eukaryota</taxon>
        <taxon>Viridiplantae</taxon>
        <taxon>Streptophyta</taxon>
        <taxon>Embryophyta</taxon>
        <taxon>Tracheophyta</taxon>
        <taxon>Spermatophyta</taxon>
        <taxon>Magnoliopsida</taxon>
        <taxon>eudicotyledons</taxon>
        <taxon>Gunneridae</taxon>
        <taxon>Pentapetalae</taxon>
        <taxon>rosids</taxon>
        <taxon>malvids</taxon>
        <taxon>Brassicales</taxon>
        <taxon>Brassicaceae</taxon>
        <taxon>Brassiceae</taxon>
        <taxon>Raphanus</taxon>
    </lineage>
</organism>
<protein>
    <submittedName>
        <fullName evidence="3">Uncharacterized protein LOC108859363 isoform X1</fullName>
    </submittedName>
</protein>
<reference evidence="2" key="1">
    <citation type="journal article" date="2019" name="Database">
        <title>The radish genome database (RadishGD): an integrated information resource for radish genomics.</title>
        <authorList>
            <person name="Yu H.J."/>
            <person name="Baek S."/>
            <person name="Lee Y.J."/>
            <person name="Cho A."/>
            <person name="Mun J.H."/>
        </authorList>
    </citation>
    <scope>NUCLEOTIDE SEQUENCE [LARGE SCALE GENOMIC DNA]</scope>
    <source>
        <strain evidence="2">cv. WK10039</strain>
    </source>
</reference>
<feature type="region of interest" description="Disordered" evidence="1">
    <location>
        <begin position="121"/>
        <end position="190"/>
    </location>
</feature>
<reference evidence="3" key="2">
    <citation type="submission" date="2025-08" db="UniProtKB">
        <authorList>
            <consortium name="RefSeq"/>
        </authorList>
    </citation>
    <scope>IDENTIFICATION</scope>
    <source>
        <tissue evidence="3">Leaf</tissue>
    </source>
</reference>
<dbReference type="GeneID" id="108859363"/>
<name>A0A9W3DU29_RAPSA</name>
<evidence type="ECO:0000313" key="2">
    <source>
        <dbReference type="Proteomes" id="UP000504610"/>
    </source>
</evidence>
<dbReference type="RefSeq" id="XP_056867236.1">
    <property type="nucleotide sequence ID" value="XM_057011256.1"/>
</dbReference>
<accession>A0A9W3DU29</accession>
<dbReference type="Proteomes" id="UP000504610">
    <property type="component" value="Chromosome 5"/>
</dbReference>